<dbReference type="InterPro" id="IPR011607">
    <property type="entry name" value="MGS-like_dom"/>
</dbReference>
<feature type="binding site" evidence="14">
    <location>
        <position position="129"/>
    </location>
    <ligand>
        <name>ATP</name>
        <dbReference type="ChEBI" id="CHEBI:30616"/>
        <label>1</label>
    </ligand>
</feature>
<feature type="binding site" evidence="14">
    <location>
        <position position="754"/>
    </location>
    <ligand>
        <name>ATP</name>
        <dbReference type="ChEBI" id="CHEBI:30616"/>
        <label>2</label>
    </ligand>
</feature>
<feature type="binding site" evidence="14">
    <location>
        <position position="789"/>
    </location>
    <ligand>
        <name>ATP</name>
        <dbReference type="ChEBI" id="CHEBI:30616"/>
        <label>2</label>
    </ligand>
</feature>
<dbReference type="SUPFAM" id="SSF52335">
    <property type="entry name" value="Methylglyoxal synthase-like"/>
    <property type="match status" value="1"/>
</dbReference>
<dbReference type="InterPro" id="IPR036897">
    <property type="entry name" value="CarbamoylP_synth_lsu_oligo_sf"/>
</dbReference>
<comment type="caution">
    <text evidence="14">Lacks conserved residue(s) required for the propagation of feature annotation.</text>
</comment>
<feature type="binding site" evidence="14">
    <location>
        <position position="788"/>
    </location>
    <ligand>
        <name>ATP</name>
        <dbReference type="ChEBI" id="CHEBI:30616"/>
        <label>2</label>
    </ligand>
</feature>
<dbReference type="Gene3D" id="3.30.1490.20">
    <property type="entry name" value="ATP-grasp fold, A domain"/>
    <property type="match status" value="1"/>
</dbReference>
<evidence type="ECO:0000256" key="12">
    <source>
        <dbReference type="ARBA" id="ARBA00023211"/>
    </source>
</evidence>
<feature type="binding site" evidence="14">
    <location>
        <position position="829"/>
    </location>
    <ligand>
        <name>ATP</name>
        <dbReference type="ChEBI" id="CHEBI:30616"/>
        <label>2</label>
    </ligand>
</feature>
<feature type="domain" description="MGS-like" evidence="16">
    <location>
        <begin position="952"/>
        <end position="1099"/>
    </location>
</feature>
<dbReference type="Pfam" id="PF02787">
    <property type="entry name" value="CPSase_L_D3"/>
    <property type="match status" value="1"/>
</dbReference>
<feature type="binding site" evidence="14">
    <location>
        <position position="761"/>
    </location>
    <ligand>
        <name>ATP</name>
        <dbReference type="ChEBI" id="CHEBI:30616"/>
        <label>2</label>
    </ligand>
</feature>
<dbReference type="Gene3D" id="3.30.470.20">
    <property type="entry name" value="ATP-grasp fold, B domain"/>
    <property type="match status" value="2"/>
</dbReference>
<evidence type="ECO:0000259" key="15">
    <source>
        <dbReference type="PROSITE" id="PS50975"/>
    </source>
</evidence>
<dbReference type="PROSITE" id="PS00867">
    <property type="entry name" value="CPSASE_2"/>
    <property type="match status" value="2"/>
</dbReference>
<keyword evidence="9 14" id="KW-0067">ATP-binding</keyword>
<evidence type="ECO:0000256" key="7">
    <source>
        <dbReference type="ARBA" id="ARBA00022737"/>
    </source>
</evidence>
<keyword evidence="4 14" id="KW-0436">Ligase</keyword>
<dbReference type="Pfam" id="PF02142">
    <property type="entry name" value="MGS"/>
    <property type="match status" value="1"/>
</dbReference>
<keyword evidence="5 14" id="KW-0028">Amino-acid biosynthesis</keyword>
<feature type="binding site" evidence="14">
    <location>
        <position position="712"/>
    </location>
    <ligand>
        <name>ATP</name>
        <dbReference type="ChEBI" id="CHEBI:30616"/>
        <label>2</label>
    </ligand>
</feature>
<feature type="binding site" evidence="14">
    <location>
        <position position="285"/>
    </location>
    <ligand>
        <name>ATP</name>
        <dbReference type="ChEBI" id="CHEBI:30616"/>
        <label>1</label>
    </ligand>
</feature>
<dbReference type="SUPFAM" id="SSF52440">
    <property type="entry name" value="PreATP-grasp domain"/>
    <property type="match status" value="2"/>
</dbReference>
<comment type="catalytic activity">
    <reaction evidence="13 14">
        <text>hydrogencarbonate + NH4(+) + 2 ATP = carbamoyl phosphate + 2 ADP + phosphate + 2 H(+)</text>
        <dbReference type="Rhea" id="RHEA:18029"/>
        <dbReference type="ChEBI" id="CHEBI:15378"/>
        <dbReference type="ChEBI" id="CHEBI:17544"/>
        <dbReference type="ChEBI" id="CHEBI:28938"/>
        <dbReference type="ChEBI" id="CHEBI:30616"/>
        <dbReference type="ChEBI" id="CHEBI:43474"/>
        <dbReference type="ChEBI" id="CHEBI:58228"/>
        <dbReference type="ChEBI" id="CHEBI:456216"/>
        <dbReference type="EC" id="6.3.4.16"/>
    </reaction>
</comment>
<keyword evidence="12" id="KW-0464">Manganese</keyword>
<dbReference type="GO" id="GO:0004088">
    <property type="term" value="F:carbamoyl-phosphate synthase (glutamine-hydrolyzing) activity"/>
    <property type="evidence" value="ECO:0007669"/>
    <property type="project" value="UniProtKB-EC"/>
</dbReference>
<feature type="binding site" evidence="14">
    <location>
        <position position="210"/>
    </location>
    <ligand>
        <name>ATP</name>
        <dbReference type="ChEBI" id="CHEBI:30616"/>
        <label>1</label>
    </ligand>
</feature>
<evidence type="ECO:0000259" key="16">
    <source>
        <dbReference type="PROSITE" id="PS51855"/>
    </source>
</evidence>
<feature type="binding site" evidence="14">
    <location>
        <position position="299"/>
    </location>
    <ligand>
        <name>ATP</name>
        <dbReference type="ChEBI" id="CHEBI:30616"/>
        <label>1</label>
    </ligand>
</feature>
<keyword evidence="11 14" id="KW-0665">Pyrimidine biosynthesis</keyword>
<evidence type="ECO:0000256" key="4">
    <source>
        <dbReference type="ARBA" id="ARBA00022598"/>
    </source>
</evidence>
<evidence type="ECO:0000256" key="8">
    <source>
        <dbReference type="ARBA" id="ARBA00022741"/>
    </source>
</evidence>
<evidence type="ECO:0000256" key="11">
    <source>
        <dbReference type="ARBA" id="ARBA00022975"/>
    </source>
</evidence>
<evidence type="ECO:0000256" key="13">
    <source>
        <dbReference type="ARBA" id="ARBA00047359"/>
    </source>
</evidence>
<dbReference type="PRINTS" id="PR00098">
    <property type="entry name" value="CPSASE"/>
</dbReference>
<dbReference type="PROSITE" id="PS51855">
    <property type="entry name" value="MGS"/>
    <property type="match status" value="1"/>
</dbReference>
<dbReference type="InterPro" id="IPR011761">
    <property type="entry name" value="ATP-grasp"/>
</dbReference>
<feature type="binding site" evidence="14">
    <location>
        <position position="841"/>
    </location>
    <ligand>
        <name>Mg(2+)</name>
        <dbReference type="ChEBI" id="CHEBI:18420"/>
        <label>3</label>
    </ligand>
</feature>
<feature type="binding site" evidence="14">
    <location>
        <position position="176"/>
    </location>
    <ligand>
        <name>ATP</name>
        <dbReference type="ChEBI" id="CHEBI:30616"/>
        <label>1</label>
    </ligand>
</feature>
<feature type="binding site" evidence="14">
    <location>
        <position position="301"/>
    </location>
    <ligand>
        <name>Mn(2+)</name>
        <dbReference type="ChEBI" id="CHEBI:29035"/>
        <label>2</label>
    </ligand>
</feature>
<feature type="binding site" evidence="14">
    <location>
        <position position="301"/>
    </location>
    <ligand>
        <name>Mg(2+)</name>
        <dbReference type="ChEBI" id="CHEBI:18420"/>
        <label>2</label>
    </ligand>
</feature>
<dbReference type="InterPro" id="IPR013815">
    <property type="entry name" value="ATP_grasp_subdomain_1"/>
</dbReference>
<keyword evidence="8 14" id="KW-0547">Nucleotide-binding</keyword>
<dbReference type="InterPro" id="IPR058047">
    <property type="entry name" value="CPSase_preATP-grasp"/>
</dbReference>
<dbReference type="InterPro" id="IPR036914">
    <property type="entry name" value="MGS-like_dom_sf"/>
</dbReference>
<dbReference type="SUPFAM" id="SSF48108">
    <property type="entry name" value="Carbamoyl phosphate synthetase, large subunit connection domain"/>
    <property type="match status" value="1"/>
</dbReference>
<dbReference type="EC" id="6.3.4.16" evidence="14"/>
<feature type="binding site" evidence="14">
    <location>
        <position position="756"/>
    </location>
    <ligand>
        <name>ATP</name>
        <dbReference type="ChEBI" id="CHEBI:30616"/>
        <label>2</label>
    </ligand>
</feature>
<dbReference type="EC" id="6.3.5.5" evidence="14"/>
<feature type="binding site" evidence="14">
    <location>
        <position position="841"/>
    </location>
    <ligand>
        <name>ATP</name>
        <dbReference type="ChEBI" id="CHEBI:30616"/>
        <label>2</label>
    </ligand>
</feature>
<dbReference type="SMART" id="SM00851">
    <property type="entry name" value="MGS"/>
    <property type="match status" value="1"/>
</dbReference>
<dbReference type="InterPro" id="IPR005479">
    <property type="entry name" value="CPAse_ATP-bd"/>
</dbReference>
<feature type="binding site" evidence="14">
    <location>
        <position position="829"/>
    </location>
    <ligand>
        <name>Mn(2+)</name>
        <dbReference type="ChEBI" id="CHEBI:29035"/>
        <label>3</label>
    </ligand>
</feature>
<feature type="binding site" evidence="14">
    <location>
        <position position="299"/>
    </location>
    <ligand>
        <name>Mn(2+)</name>
        <dbReference type="ChEBI" id="CHEBI:29035"/>
        <label>1</label>
    </ligand>
</feature>
<comment type="caution">
    <text evidence="17">The sequence shown here is derived from an EMBL/GenBank/DDBJ whole genome shotgun (WGS) entry which is preliminary data.</text>
</comment>
<evidence type="ECO:0000256" key="6">
    <source>
        <dbReference type="ARBA" id="ARBA00022723"/>
    </source>
</evidence>
<dbReference type="SMART" id="SM01096">
    <property type="entry name" value="CPSase_L_D3"/>
    <property type="match status" value="1"/>
</dbReference>
<keyword evidence="18" id="KW-1185">Reference proteome</keyword>
<evidence type="ECO:0000313" key="17">
    <source>
        <dbReference type="EMBL" id="MFD2758913.1"/>
    </source>
</evidence>
<evidence type="ECO:0000256" key="5">
    <source>
        <dbReference type="ARBA" id="ARBA00022605"/>
    </source>
</evidence>
<feature type="binding site" evidence="14">
    <location>
        <position position="829"/>
    </location>
    <ligand>
        <name>Mg(2+)</name>
        <dbReference type="ChEBI" id="CHEBI:18420"/>
        <label>3</label>
    </ligand>
</feature>
<dbReference type="Proteomes" id="UP001597492">
    <property type="component" value="Unassembled WGS sequence"/>
</dbReference>
<keyword evidence="3 14" id="KW-0055">Arginine biosynthesis</keyword>
<feature type="binding site" evidence="14">
    <location>
        <position position="841"/>
    </location>
    <ligand>
        <name>Mg(2+)</name>
        <dbReference type="ChEBI" id="CHEBI:18420"/>
        <label>4</label>
    </ligand>
</feature>
<comment type="domain">
    <text evidence="14">The large subunit is composed of 2 ATP-grasp domains that are involved in binding the 2 ATP molecules needed for carbamoyl phosphate synthesis. The N-terminal ATP-grasp domain (referred to as the carboxyphosphate synthetic component) catalyzes the ATP-dependent phosphorylation of hydrogencarbonate to carboxyphosphate and the subsequent nucleophilic attack by ammonia to form a carbamate intermediate. The C-terminal ATP-grasp domain (referred to as the carbamoyl phosphate synthetic component) then catalyzes the phosphorylation of carbamate with the second ATP to form the end product carbamoyl phosphate. The reactive and unstable enzyme intermediates are sequentially channeled from one active site to the next through the interior of the protein over a distance of at least 96 A.</text>
</comment>
<feature type="binding site" evidence="14">
    <location>
        <position position="299"/>
    </location>
    <ligand>
        <name>Mg(2+)</name>
        <dbReference type="ChEBI" id="CHEBI:18420"/>
        <label>1</label>
    </ligand>
</feature>
<feature type="binding site" evidence="14">
    <location>
        <position position="215"/>
    </location>
    <ligand>
        <name>ATP</name>
        <dbReference type="ChEBI" id="CHEBI:30616"/>
        <label>1</label>
    </ligand>
</feature>
<dbReference type="Gene3D" id="3.40.50.1380">
    <property type="entry name" value="Methylglyoxal synthase-like domain"/>
    <property type="match status" value="1"/>
</dbReference>
<feature type="binding site" evidence="14">
    <location>
        <position position="243"/>
    </location>
    <ligand>
        <name>ATP</name>
        <dbReference type="ChEBI" id="CHEBI:30616"/>
        <label>1</label>
    </ligand>
</feature>
<feature type="binding site" evidence="14">
    <location>
        <position position="299"/>
    </location>
    <ligand>
        <name>Mg(2+)</name>
        <dbReference type="ChEBI" id="CHEBI:18420"/>
        <label>2</label>
    </ligand>
</feature>
<feature type="binding site" evidence="14">
    <location>
        <position position="841"/>
    </location>
    <ligand>
        <name>Mn(2+)</name>
        <dbReference type="ChEBI" id="CHEBI:29035"/>
        <label>4</label>
    </ligand>
</feature>
<dbReference type="RefSeq" id="WP_019617505.1">
    <property type="nucleotide sequence ID" value="NZ_JBHUNE010000008.1"/>
</dbReference>
<gene>
    <name evidence="14 17" type="primary">carB</name>
    <name evidence="17" type="ORF">ACFSW7_11045</name>
</gene>
<feature type="binding site" evidence="14">
    <location>
        <position position="241"/>
    </location>
    <ligand>
        <name>ATP</name>
        <dbReference type="ChEBI" id="CHEBI:30616"/>
        <label>1</label>
    </ligand>
</feature>
<evidence type="ECO:0000256" key="3">
    <source>
        <dbReference type="ARBA" id="ARBA00022571"/>
    </source>
</evidence>
<comment type="function">
    <text evidence="14">Large subunit of the glutamine-dependent carbamoyl phosphate synthetase (CPSase). CPSase catalyzes the formation of carbamoyl phosphate from the ammonia moiety of glutamine, carbonate, and phosphate donated by ATP, constituting the first step of 2 biosynthetic pathways, one leading to arginine and/or urea and the other to pyrimidine nucleotides. The large subunit (synthetase) binds the substrates ammonia (free or transferred from glutamine from the small subunit), hydrogencarbonate and ATP and carries out an ATP-coupled ligase reaction, activating hydrogencarbonate by forming carboxy phosphate which reacts with ammonia to form carbamoyl phosphate.</text>
</comment>
<reference evidence="18" key="1">
    <citation type="journal article" date="2019" name="Int. J. Syst. Evol. Microbiol.">
        <title>The Global Catalogue of Microorganisms (GCM) 10K type strain sequencing project: providing services to taxonomists for standard genome sequencing and annotation.</title>
        <authorList>
            <consortium name="The Broad Institute Genomics Platform"/>
            <consortium name="The Broad Institute Genome Sequencing Center for Infectious Disease"/>
            <person name="Wu L."/>
            <person name="Ma J."/>
        </authorList>
    </citation>
    <scope>NUCLEOTIDE SEQUENCE [LARGE SCALE GENOMIC DNA]</scope>
    <source>
        <strain evidence="18">TISTR 1514</strain>
    </source>
</reference>
<feature type="binding site" evidence="14">
    <location>
        <position position="841"/>
    </location>
    <ligand>
        <name>Mn(2+)</name>
        <dbReference type="ChEBI" id="CHEBI:29035"/>
        <label>3</label>
    </ligand>
</feature>
<dbReference type="NCBIfam" id="NF003671">
    <property type="entry name" value="PRK05294.1"/>
    <property type="match status" value="1"/>
</dbReference>
<feature type="binding site" evidence="14">
    <location>
        <position position="242"/>
    </location>
    <ligand>
        <name>ATP</name>
        <dbReference type="ChEBI" id="CHEBI:30616"/>
        <label>1</label>
    </ligand>
</feature>
<feature type="region of interest" description="Carboxyphosphate synthetic domain" evidence="14">
    <location>
        <begin position="1"/>
        <end position="402"/>
    </location>
</feature>
<proteinExistence type="inferred from homology"/>
<evidence type="ECO:0000256" key="2">
    <source>
        <dbReference type="ARBA" id="ARBA00009799"/>
    </source>
</evidence>
<accession>A0ABW5UZU5</accession>
<evidence type="ECO:0000313" key="18">
    <source>
        <dbReference type="Proteomes" id="UP001597492"/>
    </source>
</evidence>
<feature type="binding site" evidence="14">
    <location>
        <position position="208"/>
    </location>
    <ligand>
        <name>ATP</name>
        <dbReference type="ChEBI" id="CHEBI:30616"/>
        <label>1</label>
    </ligand>
</feature>
<dbReference type="InterPro" id="IPR005480">
    <property type="entry name" value="CPSase_lsu_oligo"/>
</dbReference>
<feature type="binding site" evidence="14">
    <location>
        <position position="786"/>
    </location>
    <ligand>
        <name>ATP</name>
        <dbReference type="ChEBI" id="CHEBI:30616"/>
        <label>2</label>
    </ligand>
</feature>
<dbReference type="Gene3D" id="3.40.50.20">
    <property type="match status" value="2"/>
</dbReference>
<dbReference type="EMBL" id="JBHUNE010000008">
    <property type="protein sequence ID" value="MFD2758913.1"/>
    <property type="molecule type" value="Genomic_DNA"/>
</dbReference>
<comment type="pathway">
    <text evidence="14">Pyrimidine metabolism; UMP biosynthesis via de novo pathway; (S)-dihydroorotate from bicarbonate: step 1/3.</text>
</comment>
<keyword evidence="10" id="KW-0460">Magnesium</keyword>
<feature type="binding site" evidence="14">
    <location>
        <position position="299"/>
    </location>
    <ligand>
        <name>Mn(2+)</name>
        <dbReference type="ChEBI" id="CHEBI:29035"/>
        <label>2</label>
    </ligand>
</feature>
<evidence type="ECO:0000256" key="14">
    <source>
        <dbReference type="HAMAP-Rule" id="MF_01210"/>
    </source>
</evidence>
<dbReference type="PROSITE" id="PS00866">
    <property type="entry name" value="CPSASE_1"/>
    <property type="match status" value="2"/>
</dbReference>
<dbReference type="InterPro" id="IPR005483">
    <property type="entry name" value="CPSase_dom"/>
</dbReference>
<organism evidence="17 18">
    <name type="scientific">Gulosibacter faecalis</name>
    <dbReference type="NCBI Taxonomy" id="272240"/>
    <lineage>
        <taxon>Bacteria</taxon>
        <taxon>Bacillati</taxon>
        <taxon>Actinomycetota</taxon>
        <taxon>Actinomycetes</taxon>
        <taxon>Micrococcales</taxon>
        <taxon>Microbacteriaceae</taxon>
        <taxon>Gulosibacter</taxon>
    </lineage>
</organism>
<keyword evidence="7 14" id="KW-0677">Repeat</keyword>
<evidence type="ECO:0000256" key="9">
    <source>
        <dbReference type="ARBA" id="ARBA00022840"/>
    </source>
</evidence>
<dbReference type="PANTHER" id="PTHR11405:SF53">
    <property type="entry name" value="CARBAMOYL-PHOSPHATE SYNTHASE [AMMONIA], MITOCHONDRIAL"/>
    <property type="match status" value="1"/>
</dbReference>
<dbReference type="HAMAP" id="MF_01210_B">
    <property type="entry name" value="CPSase_L_chain_B"/>
    <property type="match status" value="1"/>
</dbReference>
<feature type="binding site" evidence="14">
    <location>
        <position position="843"/>
    </location>
    <ligand>
        <name>Mg(2+)</name>
        <dbReference type="ChEBI" id="CHEBI:18420"/>
        <label>4</label>
    </ligand>
</feature>
<feature type="binding site" evidence="14">
    <location>
        <position position="843"/>
    </location>
    <ligand>
        <name>Mn(2+)</name>
        <dbReference type="ChEBI" id="CHEBI:29035"/>
        <label>4</label>
    </ligand>
</feature>
<dbReference type="Pfam" id="PF02786">
    <property type="entry name" value="CPSase_L_D2"/>
    <property type="match status" value="2"/>
</dbReference>
<evidence type="ECO:0000256" key="10">
    <source>
        <dbReference type="ARBA" id="ARBA00022842"/>
    </source>
</evidence>
<dbReference type="Pfam" id="PF25596">
    <property type="entry name" value="CPSase_L_D1"/>
    <property type="match status" value="2"/>
</dbReference>
<comment type="cofactor">
    <cofactor evidence="14">
        <name>Mg(2+)</name>
        <dbReference type="ChEBI" id="CHEBI:18420"/>
    </cofactor>
    <cofactor evidence="14">
        <name>Mn(2+)</name>
        <dbReference type="ChEBI" id="CHEBI:29035"/>
    </cofactor>
    <text evidence="14">Binds 4 Mg(2+) or Mn(2+) ions per subunit.</text>
</comment>
<dbReference type="PANTHER" id="PTHR11405">
    <property type="entry name" value="CARBAMOYLTRANSFERASE FAMILY MEMBER"/>
    <property type="match status" value="1"/>
</dbReference>
<sequence>MPKRQDINSVLVIGSGPIVIGIAAEFDYSGTQACRVLREEGIRVILVNSNPATIMTDPDFADATYIEPITPEAIEKILIKERPDAILPTLGGQTALNAAMKLHELGILEKHGVELIGANVEAIRRGEDRQIFKELVLESGADVARSHITHTVEEARAAAADLGYPVVVRPSFTMGGLGSGFAHTEDELVRIVEEGLLASPTTEVLLEESILGWKEYELELMRDNFDNTVVICSIENVDPVGVHTGDSITVAPALTLTDVEFQNLRDIGIDIIRRVGVDTGGCNIQFAIDPATGRVIVIEMNPRVSRSSALASKATGFPIAKIAAKLAIGYRLDEIPNDITRVTPASFEPTLDYVVVKVPRFNFEKFPGADPLLTTTMKSVGEAMAIGRNFTTALQKALRSLEKRDSSFTWADDPRSVSELLESIATPTDGRMVDVQIALAKGATVEQVFDATKIDPWFLDQIALINEVAEHVRDAEGLDAATLRLAKRHGFSDAQLAQLRGLSETEVRAIRRNAGVIPVFKTVDTCAGEFPAFTPYHYSSYDTESEIAASDRKKVIILGSGPNRIGQGIEFDYSCVHASFALSDAGYETIMVNCNPETVSTDYDTSDRLYFEPLTLEDVLEIVEAERESGELLGVIVQLGGQTALGLAKGLEAAGVPILGTTPAAIDLAEERGLFSDILDAANLAAPANGTAFDAASAHEVAESIGYPVLLRPSFVLGGRGMEIIYDDAQLDDYFVRNANQVIISKSHPLLVDRFLDDATEIDVDALYDGNELYIGGIMEHIEEAGIHSGDSACTLPAITLSNRVLGEVRDATLKIAEGVGVRGLLNVQFAISAGRLYVIEANPRASRTVPFVSKALGVQLAKAASRVMVGDTIAQLRGEGILAAEGDGTIQPIDAPVAVKEAVLPFKRFRTREGNIVDAVLSPEMRSTGEVMGIDVDFPRAFAKSQISAYGGLPDGGKVFVSVNDRDKRSIVAPVSRLVELGYALYATEGTARVLARHGIDSELVGKFTADADSTVDATHANIVDMIHAGDIDMVINTPSGGSSRGDGYEIRTAAVSADLPIFTTMSELQAAVASFQALRDGYDVTSLQEYNERRKARA</sequence>
<name>A0ABW5UZU5_9MICO</name>
<feature type="region of interest" description="Allosteric domain" evidence="14">
    <location>
        <begin position="952"/>
        <end position="1100"/>
    </location>
</feature>
<dbReference type="CDD" id="cd01424">
    <property type="entry name" value="MGS_CPS_II"/>
    <property type="match status" value="1"/>
</dbReference>
<feature type="binding site" evidence="14">
    <location>
        <position position="169"/>
    </location>
    <ligand>
        <name>ATP</name>
        <dbReference type="ChEBI" id="CHEBI:30616"/>
        <label>1</label>
    </ligand>
</feature>
<dbReference type="InterPro" id="IPR006275">
    <property type="entry name" value="CPSase_lsu"/>
</dbReference>
<feature type="domain" description="ATP-grasp" evidence="15">
    <location>
        <begin position="133"/>
        <end position="328"/>
    </location>
</feature>
<comment type="pathway">
    <text evidence="1 14">Amino-acid biosynthesis; L-arginine biosynthesis; carbamoyl phosphate from bicarbonate: step 1/1.</text>
</comment>
<feature type="binding site" evidence="14">
    <location>
        <position position="175"/>
    </location>
    <ligand>
        <name>ATP</name>
        <dbReference type="ChEBI" id="CHEBI:30616"/>
        <label>1</label>
    </ligand>
</feature>
<feature type="domain" description="ATP-grasp" evidence="15">
    <location>
        <begin position="676"/>
        <end position="870"/>
    </location>
</feature>
<dbReference type="Gene3D" id="1.10.1030.10">
    <property type="entry name" value="Carbamoyl-phosphate synthetase, large subunit oligomerisation domain"/>
    <property type="match status" value="1"/>
</dbReference>
<comment type="similarity">
    <text evidence="2 14">Belongs to the CarB family.</text>
</comment>
<dbReference type="PROSITE" id="PS50975">
    <property type="entry name" value="ATP_GRASP"/>
    <property type="match status" value="2"/>
</dbReference>
<dbReference type="InterPro" id="IPR033937">
    <property type="entry name" value="MGS_CPS_CarB"/>
</dbReference>
<protein>
    <recommendedName>
        <fullName evidence="14">Carbamoyl phosphate synthase large chain</fullName>
        <ecNumber evidence="14">6.3.4.16</ecNumber>
        <ecNumber evidence="14">6.3.5.5</ecNumber>
    </recommendedName>
    <alternativeName>
        <fullName evidence="14">Carbamoyl phosphate synthetase ammonia chain</fullName>
    </alternativeName>
</protein>
<dbReference type="SUPFAM" id="SSF56059">
    <property type="entry name" value="Glutathione synthetase ATP-binding domain-like"/>
    <property type="match status" value="2"/>
</dbReference>
<dbReference type="NCBIfam" id="NF009455">
    <property type="entry name" value="PRK12815.1"/>
    <property type="match status" value="1"/>
</dbReference>
<feature type="binding site" evidence="14">
    <location>
        <position position="285"/>
    </location>
    <ligand>
        <name>Mn(2+)</name>
        <dbReference type="ChEBI" id="CHEBI:29035"/>
        <label>1</label>
    </ligand>
</feature>
<feature type="binding site" evidence="14">
    <location>
        <position position="787"/>
    </location>
    <ligand>
        <name>ATP</name>
        <dbReference type="ChEBI" id="CHEBI:30616"/>
        <label>2</label>
    </ligand>
</feature>
<feature type="binding site" evidence="14">
    <location>
        <position position="285"/>
    </location>
    <ligand>
        <name>Mg(2+)</name>
        <dbReference type="ChEBI" id="CHEBI:18420"/>
        <label>1</label>
    </ligand>
</feature>
<comment type="subunit">
    <text evidence="14">Composed of two chains; the small (or glutamine) chain promotes the hydrolysis of glutamine to ammonia, which is used by the large (or ammonia) chain to synthesize carbamoyl phosphate. Tetramer of heterodimers (alpha,beta)4.</text>
</comment>
<comment type="catalytic activity">
    <reaction evidence="14">
        <text>hydrogencarbonate + L-glutamine + 2 ATP + H2O = carbamoyl phosphate + L-glutamate + 2 ADP + phosphate + 2 H(+)</text>
        <dbReference type="Rhea" id="RHEA:18633"/>
        <dbReference type="ChEBI" id="CHEBI:15377"/>
        <dbReference type="ChEBI" id="CHEBI:15378"/>
        <dbReference type="ChEBI" id="CHEBI:17544"/>
        <dbReference type="ChEBI" id="CHEBI:29985"/>
        <dbReference type="ChEBI" id="CHEBI:30616"/>
        <dbReference type="ChEBI" id="CHEBI:43474"/>
        <dbReference type="ChEBI" id="CHEBI:58228"/>
        <dbReference type="ChEBI" id="CHEBI:58359"/>
        <dbReference type="ChEBI" id="CHEBI:456216"/>
        <dbReference type="EC" id="6.3.5.5"/>
    </reaction>
</comment>
<dbReference type="InterPro" id="IPR016185">
    <property type="entry name" value="PreATP-grasp_dom_sf"/>
</dbReference>
<keyword evidence="6" id="KW-0479">Metal-binding</keyword>
<dbReference type="NCBIfam" id="TIGR01369">
    <property type="entry name" value="CPSaseII_lrg"/>
    <property type="match status" value="1"/>
</dbReference>
<evidence type="ECO:0000256" key="1">
    <source>
        <dbReference type="ARBA" id="ARBA00005077"/>
    </source>
</evidence>